<reference evidence="7" key="1">
    <citation type="journal article" date="2020" name="Biotechnol. Biofuels">
        <title>New insights from the biogas microbiome by comprehensive genome-resolved metagenomics of nearly 1600 species originating from multiple anaerobic digesters.</title>
        <authorList>
            <person name="Campanaro S."/>
            <person name="Treu L."/>
            <person name="Rodriguez-R L.M."/>
            <person name="Kovalovszki A."/>
            <person name="Ziels R.M."/>
            <person name="Maus I."/>
            <person name="Zhu X."/>
            <person name="Kougias P.G."/>
            <person name="Basile A."/>
            <person name="Luo G."/>
            <person name="Schluter A."/>
            <person name="Konstantinidis K.T."/>
            <person name="Angelidaki I."/>
        </authorList>
    </citation>
    <scope>NUCLEOTIDE SEQUENCE</scope>
    <source>
        <strain evidence="7">AS01afH2WH_6</strain>
    </source>
</reference>
<comment type="subcellular location">
    <subcellularLocation>
        <location evidence="1">Cell membrane</location>
        <topology evidence="1">Lipid-anchor</topology>
    </subcellularLocation>
</comment>
<keyword evidence="3" id="KW-0813">Transport</keyword>
<feature type="domain" description="Solute-binding protein family 5" evidence="6">
    <location>
        <begin position="95"/>
        <end position="457"/>
    </location>
</feature>
<dbReference type="Pfam" id="PF00496">
    <property type="entry name" value="SBP_bac_5"/>
    <property type="match status" value="1"/>
</dbReference>
<dbReference type="RefSeq" id="WP_273172521.1">
    <property type="nucleotide sequence ID" value="NZ_JAAXZR010000007.1"/>
</dbReference>
<dbReference type="PANTHER" id="PTHR30290">
    <property type="entry name" value="PERIPLASMIC BINDING COMPONENT OF ABC TRANSPORTER"/>
    <property type="match status" value="1"/>
</dbReference>
<dbReference type="Gene3D" id="3.40.190.10">
    <property type="entry name" value="Periplasmic binding protein-like II"/>
    <property type="match status" value="1"/>
</dbReference>
<dbReference type="EMBL" id="JAAXZR010000007">
    <property type="protein sequence ID" value="NLT78989.1"/>
    <property type="molecule type" value="Genomic_DNA"/>
</dbReference>
<dbReference type="InterPro" id="IPR023765">
    <property type="entry name" value="SBP_5_CS"/>
</dbReference>
<feature type="chain" id="PRO_5038932400" evidence="5">
    <location>
        <begin position="31"/>
        <end position="552"/>
    </location>
</feature>
<dbReference type="GO" id="GO:0043190">
    <property type="term" value="C:ATP-binding cassette (ABC) transporter complex"/>
    <property type="evidence" value="ECO:0007669"/>
    <property type="project" value="InterPro"/>
</dbReference>
<dbReference type="PROSITE" id="PS01040">
    <property type="entry name" value="SBP_BACTERIAL_5"/>
    <property type="match status" value="1"/>
</dbReference>
<dbReference type="InterPro" id="IPR039424">
    <property type="entry name" value="SBP_5"/>
</dbReference>
<evidence type="ECO:0000256" key="5">
    <source>
        <dbReference type="SAM" id="SignalP"/>
    </source>
</evidence>
<dbReference type="SUPFAM" id="SSF53850">
    <property type="entry name" value="Periplasmic binding protein-like II"/>
    <property type="match status" value="1"/>
</dbReference>
<evidence type="ECO:0000313" key="7">
    <source>
        <dbReference type="EMBL" id="NLT78989.1"/>
    </source>
</evidence>
<accession>A0A971CXL6</accession>
<evidence type="ECO:0000256" key="3">
    <source>
        <dbReference type="ARBA" id="ARBA00022448"/>
    </source>
</evidence>
<evidence type="ECO:0000256" key="4">
    <source>
        <dbReference type="ARBA" id="ARBA00022729"/>
    </source>
</evidence>
<dbReference type="GO" id="GO:1904680">
    <property type="term" value="F:peptide transmembrane transporter activity"/>
    <property type="evidence" value="ECO:0007669"/>
    <property type="project" value="TreeGrafter"/>
</dbReference>
<feature type="signal peptide" evidence="5">
    <location>
        <begin position="1"/>
        <end position="30"/>
    </location>
</feature>
<evidence type="ECO:0000256" key="2">
    <source>
        <dbReference type="ARBA" id="ARBA00005695"/>
    </source>
</evidence>
<keyword evidence="4 5" id="KW-0732">Signal</keyword>
<evidence type="ECO:0000259" key="6">
    <source>
        <dbReference type="Pfam" id="PF00496"/>
    </source>
</evidence>
<sequence>MKTSRRKPYLHRRLTALALAMMTVVGLSSCGVNTQSSSGANSSAAGTKVDTINYALWSNPSGRFNPQTYQTDYDRAIVFTVFSRLVVLDKDQGYQASLAKSYSWSDDYTTLNFELRKGVKWHDGKPLTAADVKFTYSAIADPDFPTGIPEFAKHLKGFEDYTEHKTDDLAGITVEDNYHVSFHFQTPYSGALTYFTDKPVLAEHIWKNTPVKDWNSATELLRNPVGTGPYKFVKFVDGQYVQLEANDDYYGGKPATKNFVFKVVNQDTVQTAISNGEVDIAEISDWNPSQISAYKDAGVNVIEETADGGQYLSLDTANPKLSDQRVRQALVYAIDRKSIVDSLLYGHGKVINADVQPDDPALPKDLNTYAYSKKKAQQLLSEAGWKDSDGDGILDKDGEKFTFQINFPTGNKIRELSAPIIQQNLKDIGIDATLNSADFNTTLAILQDSGRRYDGVLMGGTFRPRQFGGSNWWARWGSDGEAKTALDKVSSDVEEKSYLKSAADYLRIQNKAVPFVWLYSPNDGFAVRKQVKDFSPYTYETFVNVQQWYVTK</sequence>
<dbReference type="AlphaFoldDB" id="A0A971CXL6"/>
<dbReference type="InterPro" id="IPR000914">
    <property type="entry name" value="SBP_5_dom"/>
</dbReference>
<evidence type="ECO:0000256" key="1">
    <source>
        <dbReference type="ARBA" id="ARBA00004193"/>
    </source>
</evidence>
<organism evidence="7 8">
    <name type="scientific">Bifidobacterium crudilactis</name>
    <dbReference type="NCBI Taxonomy" id="327277"/>
    <lineage>
        <taxon>Bacteria</taxon>
        <taxon>Bacillati</taxon>
        <taxon>Actinomycetota</taxon>
        <taxon>Actinomycetes</taxon>
        <taxon>Bifidobacteriales</taxon>
        <taxon>Bifidobacteriaceae</taxon>
        <taxon>Bifidobacterium</taxon>
    </lineage>
</organism>
<comment type="similarity">
    <text evidence="2">Belongs to the bacterial solute-binding protein 5 family.</text>
</comment>
<protein>
    <submittedName>
        <fullName evidence="7">ABC transporter substrate-binding protein</fullName>
    </submittedName>
</protein>
<dbReference type="PIRSF" id="PIRSF002741">
    <property type="entry name" value="MppA"/>
    <property type="match status" value="1"/>
</dbReference>
<dbReference type="GO" id="GO:0015833">
    <property type="term" value="P:peptide transport"/>
    <property type="evidence" value="ECO:0007669"/>
    <property type="project" value="TreeGrafter"/>
</dbReference>
<gene>
    <name evidence="7" type="ORF">GXW98_01710</name>
</gene>
<name>A0A971CXL6_9BIFI</name>
<reference evidence="7" key="2">
    <citation type="submission" date="2020-01" db="EMBL/GenBank/DDBJ databases">
        <authorList>
            <person name="Campanaro S."/>
        </authorList>
    </citation>
    <scope>NUCLEOTIDE SEQUENCE</scope>
    <source>
        <strain evidence="7">AS01afH2WH_6</strain>
    </source>
</reference>
<dbReference type="Gene3D" id="3.90.76.10">
    <property type="entry name" value="Dipeptide-binding Protein, Domain 1"/>
    <property type="match status" value="1"/>
</dbReference>
<proteinExistence type="inferred from homology"/>
<dbReference type="InterPro" id="IPR030678">
    <property type="entry name" value="Peptide/Ni-bd"/>
</dbReference>
<dbReference type="Proteomes" id="UP000767327">
    <property type="component" value="Unassembled WGS sequence"/>
</dbReference>
<dbReference type="PROSITE" id="PS51257">
    <property type="entry name" value="PROKAR_LIPOPROTEIN"/>
    <property type="match status" value="1"/>
</dbReference>
<dbReference type="Gene3D" id="3.10.105.10">
    <property type="entry name" value="Dipeptide-binding Protein, Domain 3"/>
    <property type="match status" value="1"/>
</dbReference>
<comment type="caution">
    <text evidence="7">The sequence shown here is derived from an EMBL/GenBank/DDBJ whole genome shotgun (WGS) entry which is preliminary data.</text>
</comment>
<evidence type="ECO:0000313" key="8">
    <source>
        <dbReference type="Proteomes" id="UP000767327"/>
    </source>
</evidence>
<dbReference type="PANTHER" id="PTHR30290:SF9">
    <property type="entry name" value="OLIGOPEPTIDE-BINDING PROTEIN APPA"/>
    <property type="match status" value="1"/>
</dbReference>
<dbReference type="GO" id="GO:0042597">
    <property type="term" value="C:periplasmic space"/>
    <property type="evidence" value="ECO:0007669"/>
    <property type="project" value="UniProtKB-ARBA"/>
</dbReference>